<name>A0A074YUP3_AURSE</name>
<dbReference type="AlphaFoldDB" id="A0A074YUP3"/>
<dbReference type="InterPro" id="IPR049756">
    <property type="entry name" value="PlcA-like_dom"/>
</dbReference>
<organism evidence="1 2">
    <name type="scientific">Aureobasidium subglaciale (strain EXF-2481)</name>
    <name type="common">Aureobasidium pullulans var. subglaciale</name>
    <dbReference type="NCBI Taxonomy" id="1043005"/>
    <lineage>
        <taxon>Eukaryota</taxon>
        <taxon>Fungi</taxon>
        <taxon>Dikarya</taxon>
        <taxon>Ascomycota</taxon>
        <taxon>Pezizomycotina</taxon>
        <taxon>Dothideomycetes</taxon>
        <taxon>Dothideomycetidae</taxon>
        <taxon>Dothideales</taxon>
        <taxon>Saccotheciaceae</taxon>
        <taxon>Aureobasidium</taxon>
    </lineage>
</organism>
<dbReference type="OrthoDB" id="4330301at2759"/>
<dbReference type="STRING" id="1043005.A0A074YUP3"/>
<evidence type="ECO:0000313" key="2">
    <source>
        <dbReference type="Proteomes" id="UP000030641"/>
    </source>
</evidence>
<dbReference type="CDD" id="cd22893">
    <property type="entry name" value="PlcA-like"/>
    <property type="match status" value="1"/>
</dbReference>
<evidence type="ECO:0000313" key="1">
    <source>
        <dbReference type="EMBL" id="KEQ90546.1"/>
    </source>
</evidence>
<dbReference type="OMA" id="DASKECY"/>
<proteinExistence type="predicted"/>
<protein>
    <submittedName>
        <fullName evidence="1">Uncharacterized protein</fullName>
    </submittedName>
</protein>
<dbReference type="InParanoid" id="A0A074YUP3"/>
<dbReference type="HOGENOM" id="CLU_301097_0_0_1"/>
<sequence length="993" mass="111191">MSSTGLRSDNCTIRVDDLPLYEPPQWHWSNLEAGEHKLTAEALKLRDVNGQILKANDIELATIKGTIKLKFGDIIALAGDFFTNREGKDLYFPICGAPEFGDSGTKDEAQRFKNAVQSLTEDTDGFLANLMKLLQLEHKAVVDTRSRDESVTHAYHTHACGIPTDEEWAKITGGLIIDATSAMHYLYAYIAYTNADHFGKDAITAYSVGHNIALQLAHDAAQMSTEAGKWGKLKEAYIYEAFASHYLTDLFSSGHIRAPRRYLHSSDVDVMNLRGVEKEILHCKETPIWNYQLRYMHDDDGATGILVKNKLGHQWIMYGDKQFFEPKNVVNRARTTHALQLSVDELFSAGVEADIRPSDDWRQNMAQFSVLEWIAQPMASVASDPWVESWGGIDIHNPAPLWQALSEVPDPVSGWTTRIDINDHSDLTGRTMSSPGLSEQWTFGPPFTKEAPGKLATKECIAVRDADFRGGDGQYPYEEMMPGLMSGGFVQIQHLRVVPHPEAVAVNWWRPMSVSIAGQRHENFTLYSRTLSLEPVQASPPLTGVKTLHWTMHFTKWSQLVLTHYIWAENKDAAGGDIHLRQYVFARTNIEHPYDGTKIELDIGHPGSMELIQTSEDVRLMSNVRSTKETNLARFLSGNYLSSSDARDTVRLAVYNSAHQVSKECSFLGMTMRDQDVVFTRSFKKSKDKEAPHAILLAKASSGNSATNCEFSRISFNKSADANRAVSLELSFKSSDSLQGPCVLVGDVFDLGADHAVCISGDISSVSIATFGIADSSDEMVFRGLHRCTMEETLPLVQPYLTALTPSIGGKGLDVLQISLHQGAQGRKKILFRTHTRNAQGPGQQSNPWSGCQQSEWYDDPLASNKDGRYFSMKWIRCRYKIAESEYWGVLEVFSWYGIIGTRLFGQSSSRYQYELVGQQPYLGQTSVIAGTGCTGDWSHGILPWTAQDDWVDSAAFQPWNRTDLRAGSWGMMKRDFERQRVEGWQVDKRPTR</sequence>
<keyword evidence="2" id="KW-1185">Reference proteome</keyword>
<dbReference type="GeneID" id="25364956"/>
<reference evidence="1 2" key="1">
    <citation type="journal article" date="2014" name="BMC Genomics">
        <title>Genome sequencing of four Aureobasidium pullulans varieties: biotechnological potential, stress tolerance, and description of new species.</title>
        <authorList>
            <person name="Gostin Ar C."/>
            <person name="Ohm R.A."/>
            <person name="Kogej T."/>
            <person name="Sonjak S."/>
            <person name="Turk M."/>
            <person name="Zajc J."/>
            <person name="Zalar P."/>
            <person name="Grube M."/>
            <person name="Sun H."/>
            <person name="Han J."/>
            <person name="Sharma A."/>
            <person name="Chiniquy J."/>
            <person name="Ngan C.Y."/>
            <person name="Lipzen A."/>
            <person name="Barry K."/>
            <person name="Grigoriev I.V."/>
            <person name="Gunde-Cimerman N."/>
        </authorList>
    </citation>
    <scope>NUCLEOTIDE SEQUENCE [LARGE SCALE GENOMIC DNA]</scope>
    <source>
        <strain evidence="1 2">EXF-2481</strain>
    </source>
</reference>
<accession>A0A074YUP3</accession>
<gene>
    <name evidence="1" type="ORF">AUEXF2481DRAFT_33876</name>
</gene>
<dbReference type="Proteomes" id="UP000030641">
    <property type="component" value="Unassembled WGS sequence"/>
</dbReference>
<dbReference type="EMBL" id="KL584789">
    <property type="protein sequence ID" value="KEQ90546.1"/>
    <property type="molecule type" value="Genomic_DNA"/>
</dbReference>
<dbReference type="RefSeq" id="XP_013339021.1">
    <property type="nucleotide sequence ID" value="XM_013483567.1"/>
</dbReference>